<evidence type="ECO:0000256" key="2">
    <source>
        <dbReference type="SAM" id="MobiDB-lite"/>
    </source>
</evidence>
<dbReference type="WBParaSite" id="Smp_243960.2">
    <property type="protein sequence ID" value="Smp_243960.2"/>
    <property type="gene ID" value="Smp_243960"/>
</dbReference>
<keyword evidence="1" id="KW-0343">GTPase activation</keyword>
<dbReference type="GO" id="GO:0051056">
    <property type="term" value="P:regulation of small GTPase mediated signal transduction"/>
    <property type="evidence" value="ECO:0007669"/>
    <property type="project" value="InterPro"/>
</dbReference>
<accession>A0A5K4F199</accession>
<feature type="region of interest" description="Disordered" evidence="2">
    <location>
        <begin position="1309"/>
        <end position="1346"/>
    </location>
</feature>
<feature type="region of interest" description="Disordered" evidence="2">
    <location>
        <begin position="1363"/>
        <end position="1392"/>
    </location>
</feature>
<name>A0A5K4F199_SCHMA</name>
<feature type="compositionally biased region" description="Polar residues" evidence="2">
    <location>
        <begin position="1320"/>
        <end position="1343"/>
    </location>
</feature>
<dbReference type="STRING" id="6183.A0A5K4F199"/>
<dbReference type="InParanoid" id="A0A5K4F199"/>
<dbReference type="GO" id="GO:0005096">
    <property type="term" value="F:GTPase activator activity"/>
    <property type="evidence" value="ECO:0007669"/>
    <property type="project" value="UniProtKB-KW"/>
</dbReference>
<dbReference type="PANTHER" id="PTHR15711">
    <property type="entry name" value="RAP GTPASE-ACTIVATING PROTEIN"/>
    <property type="match status" value="1"/>
</dbReference>
<dbReference type="Pfam" id="PF25410">
    <property type="entry name" value="PH_34"/>
    <property type="match status" value="1"/>
</dbReference>
<organism evidence="4">
    <name type="scientific">Schistosoma mansoni</name>
    <name type="common">Blood fluke</name>
    <dbReference type="NCBI Taxonomy" id="6183"/>
    <lineage>
        <taxon>Eukaryota</taxon>
        <taxon>Metazoa</taxon>
        <taxon>Spiralia</taxon>
        <taxon>Lophotrochozoa</taxon>
        <taxon>Platyhelminthes</taxon>
        <taxon>Trematoda</taxon>
        <taxon>Digenea</taxon>
        <taxon>Strigeidida</taxon>
        <taxon>Schistosomatoidea</taxon>
        <taxon>Schistosomatidae</taxon>
        <taxon>Schistosoma</taxon>
    </lineage>
</organism>
<dbReference type="SUPFAM" id="SSF111347">
    <property type="entry name" value="Rap/Ran-GAP"/>
    <property type="match status" value="1"/>
</dbReference>
<dbReference type="PROSITE" id="PS50085">
    <property type="entry name" value="RAPGAP"/>
    <property type="match status" value="1"/>
</dbReference>
<dbReference type="Gene3D" id="3.40.50.11210">
    <property type="entry name" value="Rap/Ran-GAP"/>
    <property type="match status" value="1"/>
</dbReference>
<dbReference type="InterPro" id="IPR035974">
    <property type="entry name" value="Rap/Ran-GAP_sf"/>
</dbReference>
<dbReference type="GO" id="GO:0005737">
    <property type="term" value="C:cytoplasm"/>
    <property type="evidence" value="ECO:0007669"/>
    <property type="project" value="TreeGrafter"/>
</dbReference>
<sequence>MSSDEGKSILASSNPSFNSNNFHPTYTTDTFTKYMRADLPSSSEMFITLHYDSRSMSHSLLSNYRNPASVEISTDSPVQKPKENKKSIYNLVAESSKFIVEGNENNDNYASSAHRYTVNFSKVCSSQVGAEHMDYYDFEYRDSGACFYRNSIFSCGDQHQNWFGIIPNDGAIAISLVKTSIYFKSNYGTSPSEDKQSHSNTANISCKESNCDKNLPTFDKQTESKNPGTNLNYLPAWLVIVRREQGSDLRGCVINKSLIENNKSISSLIITEPNINNPTIHTSNNSLSSGIITTNLTNDNSSITEPSLKTSLSTTKSISLSSMNTTITTNTSNISQLMMMKKKLTKKNSVKLNDALFNVTDEQLVLQYLVKNDNIMDYLKPGVPDRTVYEKLLKLDEMELLNNHKFGVLLCRKNQSTEEEMYNNEHSTPEFEEFLKLLGRKVRLRNYSGYIGGLDYRNDSTGLETYVTEFRGTNIVFLVSTLLPYEPNKTEQLARKRHIGNSSVTFIFVEEDAMPFQPDTIISGFQKVFILVKYIRLNNDIDDKNDFKFGYRVAVCRAKDVPQFGPIISSDYLFEHNLSFGNLLLTKAINAAYAVLKYSKFREIMQRSRRDYLHQFCNEHTINTENENLKHGKIHLYRRHSQDKLKQLKNSIKFRIHVTSSIEHESMPIKYHFDRIIPFHNQNLKSFDDLCKINQRVKRNHSDIFKLNKNEYIHLSNTFHNLFDFGQCLYVGLKKWQKLDGWHSVMELLPNSLLMNNYNNSTTTTNNNNNSNIYSTDDSVHRHSSNNHYFETQIGINRNWLVIFAPYTISTALANKILLAIPLNSIFGCLFEHNRKVLRIYFDCGQYVQIQDIYNSYHSNEQNTLEQLINFISYCIYPKVLQKCSQIIMKIKNNSIHHNDYHINDNEKFLIHNMDNIHKTNDNDQLKETKETIHHLNNNHKYSTMNDNYYSISDIGLSLSCLSPIDNYNNINSSYSLSLSSPSSPSSLSLLSNLNLSSFSLNPFPYIINFSKKLQNIIDFQFNQQQQQINKQILLQINTYHLPELIRIIQSKKSIWCLQKLNIISPFYNIYFPIIYDIQFTTHLLTLINQLKFNKNIIKIILCDLPEIEIFNRARIRCRHNQYVKHNHNNGRNEIRFSYPVTLYPINHHHQYHDDRFDETNKDNSSLPIISLPYIINVSNVYSNRKIEIKRNSQDFLNFDEMKQLNRKYHSLDVQQILSNELYTNSQCQQKTDDKLVTKSDNETSIDFTSNGLPTINLIETANCVQSRRRTRKPELIFMKQSNHMDSSTVSPPKNEELCLNKETVIRISNSNHQDKNETNSEISNQSGTYARSVNDQNNSPTLENDKIQVTKISTINQNNLSESSLSTLNPDSNKTNDLSINNSSNSNADTTTHIPVKWRRAKTEKTNSHYNTDARIITIRRRLQSTGTNTWNTKLHENITSSKLEQSRDTVPTHLTVNTNMKFKNSSIDYIPPIKQKSRLKITRETFTQSQNIYELNNDTMDKYNTEIEQNLTKNQLYDLTELNENQLRNHLRRINEELLMEQSRRNHLANMCADLLEENRKLRNGQSDSMNKQIEHQTVTTNTSTSLMNQPNETIYKNYNSKKAKLSFINGKIKQISSNPNIWRKSKVKSHSFNNEIDL</sequence>
<dbReference type="InterPro" id="IPR000331">
    <property type="entry name" value="Rap/Ran_GAP_dom"/>
</dbReference>
<dbReference type="InterPro" id="IPR050989">
    <property type="entry name" value="Rap1_Ran_GAP"/>
</dbReference>
<dbReference type="PANTHER" id="PTHR15711:SF22">
    <property type="entry name" value="RAP-GAP DOMAIN-CONTAINING PROTEIN"/>
    <property type="match status" value="1"/>
</dbReference>
<reference evidence="4" key="1">
    <citation type="submission" date="2019-11" db="UniProtKB">
        <authorList>
            <consortium name="WormBaseParasite"/>
        </authorList>
    </citation>
    <scope>IDENTIFICATION</scope>
    <source>
        <strain evidence="4">Puerto Rican</strain>
    </source>
</reference>
<dbReference type="Pfam" id="PF02145">
    <property type="entry name" value="Rap_GAP"/>
    <property type="match status" value="1"/>
</dbReference>
<protein>
    <submittedName>
        <fullName evidence="4">Rap-GAP domain-containing protein</fullName>
    </submittedName>
</protein>
<evidence type="ECO:0000259" key="3">
    <source>
        <dbReference type="PROSITE" id="PS50085"/>
    </source>
</evidence>
<evidence type="ECO:0000313" key="4">
    <source>
        <dbReference type="WBParaSite" id="Smp_243960.2"/>
    </source>
</evidence>
<dbReference type="InterPro" id="IPR057609">
    <property type="entry name" value="PH_platyhelminthes"/>
</dbReference>
<feature type="domain" description="Rap-GAP" evidence="3">
    <location>
        <begin position="392"/>
        <end position="616"/>
    </location>
</feature>
<dbReference type="ExpressionAtlas" id="A0A5K4F199">
    <property type="expression patterns" value="baseline"/>
</dbReference>
<proteinExistence type="predicted"/>
<evidence type="ECO:0000256" key="1">
    <source>
        <dbReference type="ARBA" id="ARBA00022468"/>
    </source>
</evidence>